<evidence type="ECO:0000313" key="3">
    <source>
        <dbReference type="Proteomes" id="UP001213000"/>
    </source>
</evidence>
<keyword evidence="3" id="KW-1185">Reference proteome</keyword>
<feature type="compositionally biased region" description="Basic and acidic residues" evidence="1">
    <location>
        <begin position="49"/>
        <end position="64"/>
    </location>
</feature>
<dbReference type="AlphaFoldDB" id="A0AAD5YTE6"/>
<dbReference type="Proteomes" id="UP001213000">
    <property type="component" value="Unassembled WGS sequence"/>
</dbReference>
<dbReference type="InterPro" id="IPR041078">
    <property type="entry name" value="Plavaka"/>
</dbReference>
<comment type="caution">
    <text evidence="2">The sequence shown here is derived from an EMBL/GenBank/DDBJ whole genome shotgun (WGS) entry which is preliminary data.</text>
</comment>
<evidence type="ECO:0000313" key="2">
    <source>
        <dbReference type="EMBL" id="KAJ3563501.1"/>
    </source>
</evidence>
<proteinExistence type="predicted"/>
<reference evidence="2" key="1">
    <citation type="submission" date="2022-07" db="EMBL/GenBank/DDBJ databases">
        <title>Genome Sequence of Leucocoprinus birnbaumii.</title>
        <authorList>
            <person name="Buettner E."/>
        </authorList>
    </citation>
    <scope>NUCLEOTIDE SEQUENCE</scope>
    <source>
        <strain evidence="2">VT141</strain>
    </source>
</reference>
<name>A0AAD5YTE6_9AGAR</name>
<dbReference type="EMBL" id="JANIEX010000752">
    <property type="protein sequence ID" value="KAJ3563501.1"/>
    <property type="molecule type" value="Genomic_DNA"/>
</dbReference>
<dbReference type="Pfam" id="PF18759">
    <property type="entry name" value="Plavaka"/>
    <property type="match status" value="2"/>
</dbReference>
<sequence>MGFDDTLDPCQEDVDEVENKDEDMDPVEDEEENAAKAEDWESEVEDEKDENKEVDMEVEEGKDGDTEEDIQEVFIDNTTSHPGDLAFGPTSCDPGKGTGNSSEDDNEHLEHCFKASQACLYRERPLLNNGHGLKPGHILQYMEKHCNSLQGAKSNLWAPFQLKMDWEFAKWIKLDGPSSSSSTKLLSIEGAQETLGLSYKNVRELNNIINTKLGQRPIFCRHEVVIQGETMELYCQDMMDSITSLWSDPSYTDELLIEPEHHFTSAEKQERVYHEMNTGDWWWKTQSKVKSKTAYLPTTKLHHIANNALRCRALANLFHTCMHFILKALEMYGRNGIKLVSGDGAAWLCFPILTAYVADYPEQVLVGIIKYGTCAVCPVPRNEIGNPESTEDPRDIGPILEALSKITEGAHVFKQAYSTAGVKPIQNPFWRNLPFLNIYSSITPDILHQLYQGLVKHLISWLKVALGEANLDHHAACMPPNHHICMFAKGISHLLHIVSTEHDQMCCVLLGLVLDVCLPNKKHPTSLIKTVRAILDIVYLAKYPIHSSSTLQALSDAIDEFHSHCGVFIQLGSLFTSNTLPSPKLRLPPISAQSQSSFIDYLSIIRSINSIHIDPPSEDKYGKLIPGVRGYCVAQVRCMFTLPEKAHQIWF</sequence>
<gene>
    <name evidence="2" type="ORF">NP233_g8903</name>
</gene>
<accession>A0AAD5YTE6</accession>
<evidence type="ECO:0000256" key="1">
    <source>
        <dbReference type="SAM" id="MobiDB-lite"/>
    </source>
</evidence>
<feature type="region of interest" description="Disordered" evidence="1">
    <location>
        <begin position="1"/>
        <end position="106"/>
    </location>
</feature>
<protein>
    <submittedName>
        <fullName evidence="2">Uncharacterized protein</fullName>
    </submittedName>
</protein>
<organism evidence="2 3">
    <name type="scientific">Leucocoprinus birnbaumii</name>
    <dbReference type="NCBI Taxonomy" id="56174"/>
    <lineage>
        <taxon>Eukaryota</taxon>
        <taxon>Fungi</taxon>
        <taxon>Dikarya</taxon>
        <taxon>Basidiomycota</taxon>
        <taxon>Agaricomycotina</taxon>
        <taxon>Agaricomycetes</taxon>
        <taxon>Agaricomycetidae</taxon>
        <taxon>Agaricales</taxon>
        <taxon>Agaricineae</taxon>
        <taxon>Agaricaceae</taxon>
        <taxon>Leucocoprinus</taxon>
    </lineage>
</organism>
<feature type="compositionally biased region" description="Acidic residues" evidence="1">
    <location>
        <begin position="1"/>
        <end position="32"/>
    </location>
</feature>